<keyword evidence="2" id="KW-1185">Reference proteome</keyword>
<dbReference type="RefSeq" id="WP_066774534.1">
    <property type="nucleotide sequence ID" value="NZ_CP013244.1"/>
</dbReference>
<dbReference type="AlphaFoldDB" id="A0A1B1AMX0"/>
<proteinExistence type="predicted"/>
<accession>A0A1B1AMX0</accession>
<dbReference type="SUPFAM" id="SSF55961">
    <property type="entry name" value="Bet v1-like"/>
    <property type="match status" value="1"/>
</dbReference>
<dbReference type="InParanoid" id="A0A1B1AMX0"/>
<dbReference type="InterPro" id="IPR019587">
    <property type="entry name" value="Polyketide_cyclase/dehydratase"/>
</dbReference>
<evidence type="ECO:0000313" key="2">
    <source>
        <dbReference type="Proteomes" id="UP000092498"/>
    </source>
</evidence>
<dbReference type="Gene3D" id="3.30.530.20">
    <property type="match status" value="1"/>
</dbReference>
<dbReference type="Pfam" id="PF10604">
    <property type="entry name" value="Polyketide_cyc2"/>
    <property type="match status" value="1"/>
</dbReference>
<organism evidence="1 2">
    <name type="scientific">Candidatus Viadribacter manganicus</name>
    <dbReference type="NCBI Taxonomy" id="1759059"/>
    <lineage>
        <taxon>Bacteria</taxon>
        <taxon>Pseudomonadati</taxon>
        <taxon>Pseudomonadota</taxon>
        <taxon>Alphaproteobacteria</taxon>
        <taxon>Hyphomonadales</taxon>
        <taxon>Hyphomonadaceae</taxon>
        <taxon>Candidatus Viadribacter</taxon>
    </lineage>
</organism>
<gene>
    <name evidence="1" type="ORF">ATE48_02850</name>
</gene>
<evidence type="ECO:0000313" key="1">
    <source>
        <dbReference type="EMBL" id="ANP47919.1"/>
    </source>
</evidence>
<dbReference type="CDD" id="cd07821">
    <property type="entry name" value="PYR_PYL_RCAR_like"/>
    <property type="match status" value="1"/>
</dbReference>
<evidence type="ECO:0008006" key="3">
    <source>
        <dbReference type="Google" id="ProtNLM"/>
    </source>
</evidence>
<dbReference type="InterPro" id="IPR023393">
    <property type="entry name" value="START-like_dom_sf"/>
</dbReference>
<dbReference type="EMBL" id="CP013244">
    <property type="protein sequence ID" value="ANP47919.1"/>
    <property type="molecule type" value="Genomic_DNA"/>
</dbReference>
<dbReference type="OrthoDB" id="1364128at2"/>
<sequence>MATVRKQFRSARLADEVWALLRRFEAVHEMAPGFVTATKMEPSGARMVMFANGTEVREWLVSSDDAERRLVYAILDHPRIQHYSATAQVLEDGDGCRFVWTVDFLPDAMAGTQTASMEAGLAAMAKVLG</sequence>
<dbReference type="Proteomes" id="UP000092498">
    <property type="component" value="Chromosome"/>
</dbReference>
<dbReference type="STRING" id="1759059.ATE48_02850"/>
<reference evidence="1 2" key="1">
    <citation type="submission" date="2015-11" db="EMBL/GenBank/DDBJ databases">
        <title>Whole-Genome Sequence of Candidatus Oderbacter manganicum from the National Park Lower Oder Valley, Germany.</title>
        <authorList>
            <person name="Braun B."/>
            <person name="Liere K."/>
            <person name="Szewzyk U."/>
        </authorList>
    </citation>
    <scope>NUCLEOTIDE SEQUENCE [LARGE SCALE GENOMIC DNA]</scope>
    <source>
        <strain evidence="1 2">OTSz_A_272</strain>
    </source>
</reference>
<dbReference type="KEGG" id="cbot:ATE48_02850"/>
<name>A0A1B1AMX0_9PROT</name>
<protein>
    <recommendedName>
        <fullName evidence="3">MxaD family protein</fullName>
    </recommendedName>
</protein>